<dbReference type="AlphaFoldDB" id="A0A386ZK62"/>
<gene>
    <name evidence="4" type="ORF">D7D52_32170</name>
</gene>
<dbReference type="EMBL" id="CP032568">
    <property type="protein sequence ID" value="AYF77700.1"/>
    <property type="molecule type" value="Genomic_DNA"/>
</dbReference>
<organism evidence="4 5">
    <name type="scientific">Nocardia yunnanensis</name>
    <dbReference type="NCBI Taxonomy" id="2382165"/>
    <lineage>
        <taxon>Bacteria</taxon>
        <taxon>Bacillati</taxon>
        <taxon>Actinomycetota</taxon>
        <taxon>Actinomycetes</taxon>
        <taxon>Mycobacteriales</taxon>
        <taxon>Nocardiaceae</taxon>
        <taxon>Nocardia</taxon>
    </lineage>
</organism>
<sequence length="125" mass="13485">MGEPDISREWVLTESGISRLLTVSRDSAGDVTVVSAAGEIDILSAAALREALDEVTADHDLPVIDLSAVEFMGSVGLSVLLELADRVRPQRVRVVVSKHVRRPIEVTGLDKLLVLYDSLPEALGR</sequence>
<name>A0A386ZK62_9NOCA</name>
<evidence type="ECO:0000256" key="2">
    <source>
        <dbReference type="RuleBase" id="RU003749"/>
    </source>
</evidence>
<evidence type="ECO:0000259" key="3">
    <source>
        <dbReference type="PROSITE" id="PS50801"/>
    </source>
</evidence>
<dbReference type="InterPro" id="IPR002645">
    <property type="entry name" value="STAS_dom"/>
</dbReference>
<accession>A0A386ZK62</accession>
<proteinExistence type="inferred from homology"/>
<evidence type="ECO:0000313" key="4">
    <source>
        <dbReference type="EMBL" id="AYF77700.1"/>
    </source>
</evidence>
<dbReference type="InterPro" id="IPR003658">
    <property type="entry name" value="Anti-sigma_ant"/>
</dbReference>
<dbReference type="PROSITE" id="PS50801">
    <property type="entry name" value="STAS"/>
    <property type="match status" value="1"/>
</dbReference>
<dbReference type="PANTHER" id="PTHR33495:SF13">
    <property type="entry name" value="ANTI-SIGMA-F FACTOR ANTAGONIST RSFB"/>
    <property type="match status" value="1"/>
</dbReference>
<dbReference type="OrthoDB" id="4484870at2"/>
<comment type="similarity">
    <text evidence="1 2">Belongs to the anti-sigma-factor antagonist family.</text>
</comment>
<dbReference type="Pfam" id="PF01740">
    <property type="entry name" value="STAS"/>
    <property type="match status" value="1"/>
</dbReference>
<dbReference type="Gene3D" id="3.30.750.24">
    <property type="entry name" value="STAS domain"/>
    <property type="match status" value="1"/>
</dbReference>
<keyword evidence="5" id="KW-1185">Reference proteome</keyword>
<protein>
    <recommendedName>
        <fullName evidence="2">Anti-sigma factor antagonist</fullName>
    </recommendedName>
</protein>
<evidence type="ECO:0000313" key="5">
    <source>
        <dbReference type="Proteomes" id="UP000267164"/>
    </source>
</evidence>
<reference evidence="4 5" key="1">
    <citation type="submission" date="2018-09" db="EMBL/GenBank/DDBJ databases">
        <title>Nocardia yunnanensis sp. nov., an actinomycete isolated from a soil sample.</title>
        <authorList>
            <person name="Zhang J."/>
        </authorList>
    </citation>
    <scope>NUCLEOTIDE SEQUENCE [LARGE SCALE GENOMIC DNA]</scope>
    <source>
        <strain evidence="4 5">CFHS0054</strain>
    </source>
</reference>
<feature type="domain" description="STAS" evidence="3">
    <location>
        <begin position="21"/>
        <end position="125"/>
    </location>
</feature>
<dbReference type="GO" id="GO:0043856">
    <property type="term" value="F:anti-sigma factor antagonist activity"/>
    <property type="evidence" value="ECO:0007669"/>
    <property type="project" value="InterPro"/>
</dbReference>
<evidence type="ECO:0000256" key="1">
    <source>
        <dbReference type="ARBA" id="ARBA00009013"/>
    </source>
</evidence>
<dbReference type="InterPro" id="IPR036513">
    <property type="entry name" value="STAS_dom_sf"/>
</dbReference>
<dbReference type="Proteomes" id="UP000267164">
    <property type="component" value="Chromosome"/>
</dbReference>
<dbReference type="KEGG" id="nyu:D7D52_32170"/>
<dbReference type="PANTHER" id="PTHR33495">
    <property type="entry name" value="ANTI-SIGMA FACTOR ANTAGONIST TM_1081-RELATED-RELATED"/>
    <property type="match status" value="1"/>
</dbReference>
<dbReference type="CDD" id="cd07043">
    <property type="entry name" value="STAS_anti-anti-sigma_factors"/>
    <property type="match status" value="1"/>
</dbReference>
<dbReference type="NCBIfam" id="TIGR00377">
    <property type="entry name" value="ant_ant_sig"/>
    <property type="match status" value="1"/>
</dbReference>
<dbReference type="SUPFAM" id="SSF52091">
    <property type="entry name" value="SpoIIaa-like"/>
    <property type="match status" value="1"/>
</dbReference>